<keyword evidence="7" id="KW-1185">Reference proteome</keyword>
<name>A0A0J1H8K0_9GAMM</name>
<dbReference type="SUPFAM" id="SSF141986">
    <property type="entry name" value="LD-carboxypeptidase A C-terminal domain-like"/>
    <property type="match status" value="1"/>
</dbReference>
<accession>A0A0J1H8K0</accession>
<dbReference type="AlphaFoldDB" id="A0A0J1H8K0"/>
<proteinExistence type="inferred from homology"/>
<dbReference type="InterPro" id="IPR003507">
    <property type="entry name" value="S66_fam"/>
</dbReference>
<dbReference type="PANTHER" id="PTHR30237:SF5">
    <property type="entry name" value="CARBOXYPEPTIDASE VC_A0337-RELATED"/>
    <property type="match status" value="1"/>
</dbReference>
<dbReference type="InterPro" id="IPR029062">
    <property type="entry name" value="Class_I_gatase-like"/>
</dbReference>
<comment type="similarity">
    <text evidence="1">Belongs to the peptidase S66 family.</text>
</comment>
<dbReference type="Pfam" id="PF02016">
    <property type="entry name" value="Peptidase_S66"/>
    <property type="match status" value="1"/>
</dbReference>
<dbReference type="CDD" id="cd07062">
    <property type="entry name" value="Peptidase_S66_mccF_like"/>
    <property type="match status" value="1"/>
</dbReference>
<dbReference type="STRING" id="320778.ABT57_14625"/>
<comment type="caution">
    <text evidence="6">The sequence shown here is derived from an EMBL/GenBank/DDBJ whole genome shotgun (WGS) entry which is preliminary data.</text>
</comment>
<organism evidence="6 7">
    <name type="scientific">Photobacterium ganghwense</name>
    <dbReference type="NCBI Taxonomy" id="320778"/>
    <lineage>
        <taxon>Bacteria</taxon>
        <taxon>Pseudomonadati</taxon>
        <taxon>Pseudomonadota</taxon>
        <taxon>Gammaproteobacteria</taxon>
        <taxon>Vibrionales</taxon>
        <taxon>Vibrionaceae</taxon>
        <taxon>Photobacterium</taxon>
    </lineage>
</organism>
<dbReference type="InterPro" id="IPR040449">
    <property type="entry name" value="Peptidase_S66_N"/>
</dbReference>
<dbReference type="Pfam" id="PF17676">
    <property type="entry name" value="Peptidase_S66C"/>
    <property type="match status" value="1"/>
</dbReference>
<dbReference type="PANTHER" id="PTHR30237">
    <property type="entry name" value="MURAMOYLTETRAPEPTIDE CARBOXYPEPTIDASE"/>
    <property type="match status" value="1"/>
</dbReference>
<sequence>MDVILPKPLKAGDTIGFFSPSSPATAFAPTRFMRAKAYLEQQGFVLKAGQLTGCSDHYRSGTIAERVSELNTLIRDPSIRCIMSTIGGSNSNALLPYIDYEALKRDPKIIIGYSDVTALLLGIYAKTGLITFYGPALVASMGELPPLVDETFASFRDLLCAERQQSFTYSVPAQWSEEMIDWEKQTAPKSTHDNRWEFLGTGTVSGRIIGGNLNTMTGIWGSEFMPEVREGDILLLEDSLKGIETVERSFCHLKLCGVFDRVSAIILGKHELFNHRGTGRTPLAVLQEVLNDQEMPILNGFDSCHTHPMLVTPLGVKADIDFDAETVSLRGPWLEQ</sequence>
<dbReference type="Gene3D" id="3.40.50.10740">
    <property type="entry name" value="Class I glutamine amidotransferase-like"/>
    <property type="match status" value="1"/>
</dbReference>
<reference evidence="6 7" key="1">
    <citation type="submission" date="2015-05" db="EMBL/GenBank/DDBJ databases">
        <title>Photobacterium galathea sp. nov.</title>
        <authorList>
            <person name="Machado H."/>
            <person name="Gram L."/>
        </authorList>
    </citation>
    <scope>NUCLEOTIDE SEQUENCE [LARGE SCALE GENOMIC DNA]</scope>
    <source>
        <strain evidence="6 7">DSM 22954</strain>
    </source>
</reference>
<dbReference type="PIRSF" id="PIRSF028757">
    <property type="entry name" value="LD-carboxypeptidase"/>
    <property type="match status" value="1"/>
</dbReference>
<dbReference type="InterPro" id="IPR027461">
    <property type="entry name" value="Carboxypeptidase_A_C_sf"/>
</dbReference>
<dbReference type="InterPro" id="IPR027478">
    <property type="entry name" value="LdcA_N"/>
</dbReference>
<evidence type="ECO:0000313" key="7">
    <source>
        <dbReference type="Proteomes" id="UP000035909"/>
    </source>
</evidence>
<dbReference type="Proteomes" id="UP000035909">
    <property type="component" value="Unassembled WGS sequence"/>
</dbReference>
<dbReference type="PATRIC" id="fig|320778.3.peg.3180"/>
<feature type="active site" description="Charge relay system" evidence="3">
    <location>
        <position position="305"/>
    </location>
</feature>
<protein>
    <submittedName>
        <fullName evidence="6">Peptidase S66</fullName>
    </submittedName>
</protein>
<evidence type="ECO:0000259" key="4">
    <source>
        <dbReference type="Pfam" id="PF02016"/>
    </source>
</evidence>
<evidence type="ECO:0000256" key="3">
    <source>
        <dbReference type="PIRSR" id="PIRSR028757-1"/>
    </source>
</evidence>
<evidence type="ECO:0000256" key="1">
    <source>
        <dbReference type="ARBA" id="ARBA00010233"/>
    </source>
</evidence>
<feature type="domain" description="LD-carboxypeptidase N-terminal" evidence="4">
    <location>
        <begin position="15"/>
        <end position="134"/>
    </location>
</feature>
<dbReference type="InterPro" id="IPR040921">
    <property type="entry name" value="Peptidase_S66C"/>
</dbReference>
<feature type="active site" description="Nucleophile" evidence="3">
    <location>
        <position position="114"/>
    </location>
</feature>
<feature type="domain" description="LD-carboxypeptidase C-terminal" evidence="5">
    <location>
        <begin position="205"/>
        <end position="320"/>
    </location>
</feature>
<evidence type="ECO:0000313" key="6">
    <source>
        <dbReference type="EMBL" id="KLV08060.1"/>
    </source>
</evidence>
<feature type="active site" description="Charge relay system" evidence="3">
    <location>
        <position position="237"/>
    </location>
</feature>
<dbReference type="GO" id="GO:0016787">
    <property type="term" value="F:hydrolase activity"/>
    <property type="evidence" value="ECO:0007669"/>
    <property type="project" value="UniProtKB-KW"/>
</dbReference>
<keyword evidence="2" id="KW-0378">Hydrolase</keyword>
<dbReference type="Gene3D" id="3.50.30.60">
    <property type="entry name" value="LD-carboxypeptidase A C-terminal domain-like"/>
    <property type="match status" value="1"/>
</dbReference>
<evidence type="ECO:0000256" key="2">
    <source>
        <dbReference type="ARBA" id="ARBA00022801"/>
    </source>
</evidence>
<dbReference type="RefSeq" id="WP_047885952.1">
    <property type="nucleotide sequence ID" value="NZ_CP071326.1"/>
</dbReference>
<evidence type="ECO:0000259" key="5">
    <source>
        <dbReference type="Pfam" id="PF17676"/>
    </source>
</evidence>
<dbReference type="OrthoDB" id="9807329at2"/>
<dbReference type="SUPFAM" id="SSF52317">
    <property type="entry name" value="Class I glutamine amidotransferase-like"/>
    <property type="match status" value="1"/>
</dbReference>
<dbReference type="EMBL" id="LDOU01000015">
    <property type="protein sequence ID" value="KLV08060.1"/>
    <property type="molecule type" value="Genomic_DNA"/>
</dbReference>
<gene>
    <name evidence="6" type="ORF">ABT57_14625</name>
</gene>